<gene>
    <name evidence="2" type="ORF">SAMN05421743_10321</name>
</gene>
<evidence type="ECO:0000313" key="3">
    <source>
        <dbReference type="Proteomes" id="UP000198584"/>
    </source>
</evidence>
<dbReference type="Proteomes" id="UP000198584">
    <property type="component" value="Unassembled WGS sequence"/>
</dbReference>
<evidence type="ECO:0000256" key="1">
    <source>
        <dbReference type="SAM" id="MobiDB-lite"/>
    </source>
</evidence>
<name>A0A1H3YUR0_9BACI</name>
<keyword evidence="3" id="KW-1185">Reference proteome</keyword>
<dbReference type="EMBL" id="FNQR01000003">
    <property type="protein sequence ID" value="SEA14782.1"/>
    <property type="molecule type" value="Genomic_DNA"/>
</dbReference>
<proteinExistence type="predicted"/>
<organism evidence="2 3">
    <name type="scientific">Thalassobacillus cyri</name>
    <dbReference type="NCBI Taxonomy" id="571932"/>
    <lineage>
        <taxon>Bacteria</taxon>
        <taxon>Bacillati</taxon>
        <taxon>Bacillota</taxon>
        <taxon>Bacilli</taxon>
        <taxon>Bacillales</taxon>
        <taxon>Bacillaceae</taxon>
        <taxon>Thalassobacillus</taxon>
    </lineage>
</organism>
<reference evidence="2 3" key="1">
    <citation type="submission" date="2016-10" db="EMBL/GenBank/DDBJ databases">
        <authorList>
            <person name="de Groot N.N."/>
        </authorList>
    </citation>
    <scope>NUCLEOTIDE SEQUENCE [LARGE SCALE GENOMIC DNA]</scope>
    <source>
        <strain evidence="2 3">CCM7597</strain>
    </source>
</reference>
<dbReference type="OrthoDB" id="2703450at2"/>
<feature type="region of interest" description="Disordered" evidence="1">
    <location>
        <begin position="106"/>
        <end position="136"/>
    </location>
</feature>
<accession>A0A1H3YUR0</accession>
<dbReference type="AlphaFoldDB" id="A0A1H3YUR0"/>
<dbReference type="RefSeq" id="WP_093042782.1">
    <property type="nucleotide sequence ID" value="NZ_FNQR01000003.1"/>
</dbReference>
<evidence type="ECO:0000313" key="2">
    <source>
        <dbReference type="EMBL" id="SEA14782.1"/>
    </source>
</evidence>
<protein>
    <submittedName>
        <fullName evidence="2">Uncharacterized protein</fullName>
    </submittedName>
</protein>
<sequence length="163" mass="19393">MLKNSLFKWMPYKDQDTSERKLVEVMKRLRINDYHFNWDRNSCYIEFEYKEQSYRLEHSVEKAKRKGILLKNGVECLAALTQTLEDLCMIIDRGTYPFETWIAGMQQPSSEEKKPEVTEENQVSSEETTPAEIKKNKEFIPFRKDATVRDFERKQVINGGQRK</sequence>